<keyword evidence="1" id="KW-0560">Oxidoreductase</keyword>
<feature type="compositionally biased region" description="Low complexity" evidence="2">
    <location>
        <begin position="141"/>
        <end position="157"/>
    </location>
</feature>
<evidence type="ECO:0000256" key="1">
    <source>
        <dbReference type="ARBA" id="ARBA00023002"/>
    </source>
</evidence>
<dbReference type="SUPFAM" id="SSF51905">
    <property type="entry name" value="FAD/NAD(P)-binding domain"/>
    <property type="match status" value="1"/>
</dbReference>
<dbReference type="Gene3D" id="3.50.50.60">
    <property type="entry name" value="FAD/NAD(P)-binding domain"/>
    <property type="match status" value="2"/>
</dbReference>
<evidence type="ECO:0000256" key="2">
    <source>
        <dbReference type="SAM" id="MobiDB-lite"/>
    </source>
</evidence>
<dbReference type="InterPro" id="IPR006076">
    <property type="entry name" value="FAD-dep_OxRdtase"/>
</dbReference>
<dbReference type="GO" id="GO:0016491">
    <property type="term" value="F:oxidoreductase activity"/>
    <property type="evidence" value="ECO:0007669"/>
    <property type="project" value="UniProtKB-KW"/>
</dbReference>
<evidence type="ECO:0000259" key="3">
    <source>
        <dbReference type="Pfam" id="PF01266"/>
    </source>
</evidence>
<dbReference type="InterPro" id="IPR036188">
    <property type="entry name" value="FAD/NAD-bd_sf"/>
</dbReference>
<organism evidence="4">
    <name type="scientific">Turnera subulata</name>
    <dbReference type="NCBI Taxonomy" id="218843"/>
    <lineage>
        <taxon>Eukaryota</taxon>
        <taxon>Viridiplantae</taxon>
        <taxon>Streptophyta</taxon>
        <taxon>Embryophyta</taxon>
        <taxon>Tracheophyta</taxon>
        <taxon>Spermatophyta</taxon>
        <taxon>Magnoliopsida</taxon>
        <taxon>eudicotyledons</taxon>
        <taxon>Gunneridae</taxon>
        <taxon>Pentapetalae</taxon>
        <taxon>rosids</taxon>
        <taxon>fabids</taxon>
        <taxon>Malpighiales</taxon>
        <taxon>Passifloraceae</taxon>
        <taxon>Turnera</taxon>
    </lineage>
</organism>
<proteinExistence type="predicted"/>
<dbReference type="PANTHER" id="PTHR13847:SF150">
    <property type="entry name" value="OXIDOREDUCTASE TDA3-RELATED"/>
    <property type="match status" value="1"/>
</dbReference>
<dbReference type="AlphaFoldDB" id="A0A516IJD0"/>
<protein>
    <recommendedName>
        <fullName evidence="3">FAD dependent oxidoreductase domain-containing protein</fullName>
    </recommendedName>
</protein>
<dbReference type="PANTHER" id="PTHR13847">
    <property type="entry name" value="SARCOSINE DEHYDROGENASE-RELATED"/>
    <property type="match status" value="1"/>
</dbReference>
<dbReference type="Gene3D" id="3.30.9.10">
    <property type="entry name" value="D-Amino Acid Oxidase, subunit A, domain 2"/>
    <property type="match status" value="1"/>
</dbReference>
<reference evidence="4" key="1">
    <citation type="journal article" date="2019" name="New Phytol.">
        <title>The long and short of the S-locus in Turnera (Passifloraceae).</title>
        <authorList>
            <person name="Shore J.S."/>
            <person name="Hamam H.J."/>
            <person name="Chafe P.D.J."/>
            <person name="Labonne J.D.J."/>
            <person name="Henning P.M."/>
            <person name="McCubbin A.G."/>
        </authorList>
    </citation>
    <scope>NUCLEOTIDE SEQUENCE</scope>
</reference>
<name>A0A516IJD0_9ROSI</name>
<dbReference type="OrthoDB" id="498204at2759"/>
<dbReference type="GO" id="GO:0005737">
    <property type="term" value="C:cytoplasm"/>
    <property type="evidence" value="ECO:0007669"/>
    <property type="project" value="TreeGrafter"/>
</dbReference>
<dbReference type="FunFam" id="3.50.50.60:FF:000360">
    <property type="entry name" value="FAD-dependent oxidoreductase family protein"/>
    <property type="match status" value="1"/>
</dbReference>
<dbReference type="EMBL" id="MK814806">
    <property type="protein sequence ID" value="QDP16885.1"/>
    <property type="molecule type" value="Genomic_DNA"/>
</dbReference>
<accession>A0A516IJD0</accession>
<dbReference type="Pfam" id="PF01266">
    <property type="entry name" value="DAO"/>
    <property type="match status" value="1"/>
</dbReference>
<sequence length="426" mass="44858">MPAIALPTPLASNFSVSIILEPTIARSRRTLSIRCSSSPTPPMSSHPAKRVVVCGGGVIGVCTAYFLSKNGAAVTLVEQSSVACAASGKAGGFLALDWCDGGPLASLARASFDLHRSLAQELNGPESYGYRALTTLSVTVTESSSPSRSKPSRGLPSWVDGPAAGPRTIGSMETTAQVHPQLFTRAVLAKAVESYGVEVVIGKMERLGVVEEGEGRGRVDSVVLAGGRVIEADAVVLALGPWTGKFEMLSSLFRVYGLRAHSIVLEPKDPDATTPHALFLSYYPAQGGRPMDPEVYPRPTGEVYVCGMSSEMEVPDDPEQVIGDPESIKVLKRVARTVSSHLAEGEARVKAEQACFLPCTDDSVPIIGEIPGVKGCYVATGHSCWGILNGPATGAAMAELVLDGQSKIVDLTKFSPARFVGGRRRH</sequence>
<dbReference type="FunFam" id="3.30.9.10:FF:000033">
    <property type="entry name" value="Putative oxidoreductase C1F5.03c"/>
    <property type="match status" value="1"/>
</dbReference>
<feature type="domain" description="FAD dependent oxidoreductase" evidence="3">
    <location>
        <begin position="50"/>
        <end position="400"/>
    </location>
</feature>
<evidence type="ECO:0000313" key="4">
    <source>
        <dbReference type="EMBL" id="QDP16885.1"/>
    </source>
</evidence>
<feature type="region of interest" description="Disordered" evidence="2">
    <location>
        <begin position="141"/>
        <end position="166"/>
    </location>
</feature>